<dbReference type="GO" id="GO:0006508">
    <property type="term" value="P:proteolysis"/>
    <property type="evidence" value="ECO:0007669"/>
    <property type="project" value="UniProtKB-KW"/>
</dbReference>
<dbReference type="CDD" id="cd00112">
    <property type="entry name" value="LDLa"/>
    <property type="match status" value="1"/>
</dbReference>
<dbReference type="PANTHER" id="PTHR24252:SF7">
    <property type="entry name" value="HYALIN"/>
    <property type="match status" value="1"/>
</dbReference>
<dbReference type="PROSITE" id="PS01180">
    <property type="entry name" value="CUB"/>
    <property type="match status" value="1"/>
</dbReference>
<dbReference type="SUPFAM" id="SSF50494">
    <property type="entry name" value="Trypsin-like serine proteases"/>
    <property type="match status" value="1"/>
</dbReference>
<dbReference type="SUPFAM" id="SSF49854">
    <property type="entry name" value="Spermadhesin, CUB domain"/>
    <property type="match status" value="1"/>
</dbReference>
<dbReference type="InterPro" id="IPR001314">
    <property type="entry name" value="Peptidase_S1A"/>
</dbReference>
<evidence type="ECO:0000259" key="5">
    <source>
        <dbReference type="PROSITE" id="PS01180"/>
    </source>
</evidence>
<dbReference type="InterPro" id="IPR043504">
    <property type="entry name" value="Peptidase_S1_PA_chymotrypsin"/>
</dbReference>
<dbReference type="CDD" id="cd00190">
    <property type="entry name" value="Tryp_SPc"/>
    <property type="match status" value="1"/>
</dbReference>
<dbReference type="PANTHER" id="PTHR24252">
    <property type="entry name" value="ACROSIN-RELATED"/>
    <property type="match status" value="1"/>
</dbReference>
<evidence type="ECO:0000256" key="4">
    <source>
        <dbReference type="RuleBase" id="RU363034"/>
    </source>
</evidence>
<evidence type="ECO:0000313" key="7">
    <source>
        <dbReference type="EMBL" id="LAA01091.1"/>
    </source>
</evidence>
<keyword evidence="4" id="KW-0720">Serine protease</keyword>
<evidence type="ECO:0000256" key="2">
    <source>
        <dbReference type="PROSITE-ProRule" id="PRU00059"/>
    </source>
</evidence>
<dbReference type="FunFam" id="2.40.10.10:FF:000004">
    <property type="entry name" value="Tryptase gamma 1"/>
    <property type="match status" value="1"/>
</dbReference>
<dbReference type="Pfam" id="PF00431">
    <property type="entry name" value="CUB"/>
    <property type="match status" value="1"/>
</dbReference>
<name>A0A2L2XYQ7_PARTP</name>
<evidence type="ECO:0000259" key="6">
    <source>
        <dbReference type="PROSITE" id="PS50240"/>
    </source>
</evidence>
<feature type="disulfide bond" evidence="3">
    <location>
        <begin position="92"/>
        <end position="107"/>
    </location>
</feature>
<reference evidence="7" key="1">
    <citation type="journal article" date="2016" name="Mol. Ecol. Resour.">
        <title>Evaluation of the impact of RNA preservation methods of spiders for de novo transcriptome assembly.</title>
        <authorList>
            <person name="Kono N."/>
            <person name="Nakamura H."/>
            <person name="Ito Y."/>
            <person name="Tomita M."/>
            <person name="Arakawa K."/>
        </authorList>
    </citation>
    <scope>NUCLEOTIDE SEQUENCE</scope>
    <source>
        <tissue evidence="7">Whole body</tissue>
    </source>
</reference>
<proteinExistence type="evidence at transcript level"/>
<dbReference type="PRINTS" id="PR00722">
    <property type="entry name" value="CHYMOTRYPSIN"/>
</dbReference>
<dbReference type="Gene3D" id="4.10.400.10">
    <property type="entry name" value="Low-density Lipoprotein Receptor"/>
    <property type="match status" value="1"/>
</dbReference>
<keyword evidence="4" id="KW-0378">Hydrolase</keyword>
<keyword evidence="1 3" id="KW-1015">Disulfide bond</keyword>
<dbReference type="InterPro" id="IPR000859">
    <property type="entry name" value="CUB_dom"/>
</dbReference>
<evidence type="ECO:0000256" key="1">
    <source>
        <dbReference type="ARBA" id="ARBA00023157"/>
    </source>
</evidence>
<organism evidence="7">
    <name type="scientific">Parasteatoda tepidariorum</name>
    <name type="common">Common house spider</name>
    <name type="synonym">Achaearanea tepidariorum</name>
    <dbReference type="NCBI Taxonomy" id="114398"/>
    <lineage>
        <taxon>Eukaryota</taxon>
        <taxon>Metazoa</taxon>
        <taxon>Ecdysozoa</taxon>
        <taxon>Arthropoda</taxon>
        <taxon>Chelicerata</taxon>
        <taxon>Arachnida</taxon>
        <taxon>Araneae</taxon>
        <taxon>Araneomorphae</taxon>
        <taxon>Entelegynae</taxon>
        <taxon>Araneoidea</taxon>
        <taxon>Theridiidae</taxon>
        <taxon>Parasteatoda</taxon>
    </lineage>
</organism>
<dbReference type="AlphaFoldDB" id="A0A2L2XYQ7"/>
<dbReference type="Pfam" id="PF00057">
    <property type="entry name" value="Ldl_recept_a"/>
    <property type="match status" value="1"/>
</dbReference>
<feature type="disulfide bond" evidence="3">
    <location>
        <begin position="73"/>
        <end position="85"/>
    </location>
</feature>
<feature type="disulfide bond" evidence="3">
    <location>
        <begin position="80"/>
        <end position="98"/>
    </location>
</feature>
<dbReference type="Pfam" id="PF00089">
    <property type="entry name" value="Trypsin"/>
    <property type="match status" value="1"/>
</dbReference>
<evidence type="ECO:0000256" key="3">
    <source>
        <dbReference type="PROSITE-ProRule" id="PRU00124"/>
    </source>
</evidence>
<dbReference type="InterPro" id="IPR018114">
    <property type="entry name" value="TRYPSIN_HIS"/>
</dbReference>
<keyword evidence="4" id="KW-0645">Protease</keyword>
<sequence length="377" mass="42531">MDIKPSELCKTDRLALRDQDGESYLGVFCGSLIPRPVLSHEGENEIRMTFQTNTSEGKGFHVQYEASPNIELCGAQQGNCRNRNCYEVRQRCDGRDDCGDGTDEEHCGKEIDKPSTWNCGRTPIRPNNLYVNSNKLVAAIPNSWPWQVSLQYIEVEPNGHFCGGTLISPQWVISAAHCFLGIKHPSEVRVVLGSHLKFKKTKYEVTRVAERIISYPDLEEDSLKNADKKHDISLIKLNAPVSYTNGVQPACLPGKYLGANPGWKCFSTGWGESTSTGYQYELKQSIQYIIHREKCPHETNTQICVEKPPKDPCLGDSGSPLVCFLQNRWYVLGSASFNAVDFKYKMEKLCKPKESKMIFAKLADKYEWIHKVIGENP</sequence>
<dbReference type="OrthoDB" id="93664at2759"/>
<dbReference type="SMART" id="SM00192">
    <property type="entry name" value="LDLa"/>
    <property type="match status" value="1"/>
</dbReference>
<dbReference type="InterPro" id="IPR009003">
    <property type="entry name" value="Peptidase_S1_PA"/>
</dbReference>
<dbReference type="PROSITE" id="PS00134">
    <property type="entry name" value="TRYPSIN_HIS"/>
    <property type="match status" value="1"/>
</dbReference>
<dbReference type="GO" id="GO:0004252">
    <property type="term" value="F:serine-type endopeptidase activity"/>
    <property type="evidence" value="ECO:0007669"/>
    <property type="project" value="InterPro"/>
</dbReference>
<dbReference type="Gene3D" id="2.40.10.10">
    <property type="entry name" value="Trypsin-like serine proteases"/>
    <property type="match status" value="1"/>
</dbReference>
<dbReference type="InterPro" id="IPR033116">
    <property type="entry name" value="TRYPSIN_SER"/>
</dbReference>
<dbReference type="InterPro" id="IPR002172">
    <property type="entry name" value="LDrepeatLR_classA_rpt"/>
</dbReference>
<feature type="domain" description="Peptidase S1" evidence="6">
    <location>
        <begin position="130"/>
        <end position="374"/>
    </location>
</feature>
<dbReference type="PROSITE" id="PS50240">
    <property type="entry name" value="TRYPSIN_DOM"/>
    <property type="match status" value="1"/>
</dbReference>
<dbReference type="InterPro" id="IPR035914">
    <property type="entry name" value="Sperma_CUB_dom_sf"/>
</dbReference>
<dbReference type="InterPro" id="IPR036055">
    <property type="entry name" value="LDL_receptor-like_sf"/>
</dbReference>
<dbReference type="InterPro" id="IPR001254">
    <property type="entry name" value="Trypsin_dom"/>
</dbReference>
<accession>A0A2L2XYQ7</accession>
<comment type="caution">
    <text evidence="2">Lacks conserved residue(s) required for the propagation of feature annotation.</text>
</comment>
<dbReference type="PROSITE" id="PS50068">
    <property type="entry name" value="LDLRA_2"/>
    <property type="match status" value="1"/>
</dbReference>
<dbReference type="PROSITE" id="PS00135">
    <property type="entry name" value="TRYPSIN_SER"/>
    <property type="match status" value="1"/>
</dbReference>
<dbReference type="SMART" id="SM00020">
    <property type="entry name" value="Tryp_SPc"/>
    <property type="match status" value="1"/>
</dbReference>
<protein>
    <submittedName>
        <fullName evidence="7">Plasminogen</fullName>
    </submittedName>
</protein>
<feature type="domain" description="CUB" evidence="5">
    <location>
        <begin position="1"/>
        <end position="67"/>
    </location>
</feature>
<dbReference type="SUPFAM" id="SSF57424">
    <property type="entry name" value="LDL receptor-like module"/>
    <property type="match status" value="1"/>
</dbReference>
<dbReference type="Gene3D" id="2.60.120.290">
    <property type="entry name" value="Spermadhesin, CUB domain"/>
    <property type="match status" value="1"/>
</dbReference>
<dbReference type="EMBL" id="IAAA01006311">
    <property type="protein sequence ID" value="LAA01091.1"/>
    <property type="molecule type" value="mRNA"/>
</dbReference>